<comment type="pathway">
    <text evidence="1">Polyol metabolism; glycerol degradation via glycerol kinase pathway; sn-glycerol 3-phosphate from glycerol: step 1/1.</text>
</comment>
<dbReference type="Proteomes" id="UP000728185">
    <property type="component" value="Unassembled WGS sequence"/>
</dbReference>
<name>A0A8E0RS53_9TREM</name>
<dbReference type="Pfam" id="PF00370">
    <property type="entry name" value="FGGY_N"/>
    <property type="match status" value="1"/>
</dbReference>
<protein>
    <recommendedName>
        <fullName evidence="3">glycerol kinase</fullName>
        <ecNumber evidence="3">2.7.1.30</ecNumber>
    </recommendedName>
    <alternativeName>
        <fullName evidence="9">ATP:glycerol 3-phosphotransferase</fullName>
    </alternativeName>
</protein>
<dbReference type="SUPFAM" id="SSF53067">
    <property type="entry name" value="Actin-like ATPase domain"/>
    <property type="match status" value="1"/>
</dbReference>
<keyword evidence="12" id="KW-1185">Reference proteome</keyword>
<reference evidence="11" key="1">
    <citation type="submission" date="2019-05" db="EMBL/GenBank/DDBJ databases">
        <title>Annotation for the trematode Fasciolopsis buski.</title>
        <authorList>
            <person name="Choi Y.-J."/>
        </authorList>
    </citation>
    <scope>NUCLEOTIDE SEQUENCE</scope>
    <source>
        <strain evidence="11">HT</strain>
        <tissue evidence="11">Whole worm</tissue>
    </source>
</reference>
<evidence type="ECO:0000313" key="11">
    <source>
        <dbReference type="EMBL" id="KAA0186208.1"/>
    </source>
</evidence>
<dbReference type="PROSITE" id="PS00933">
    <property type="entry name" value="FGGY_KINASES_1"/>
    <property type="match status" value="1"/>
</dbReference>
<dbReference type="InterPro" id="IPR043129">
    <property type="entry name" value="ATPase_NBD"/>
</dbReference>
<dbReference type="GO" id="GO:0004370">
    <property type="term" value="F:glycerol kinase activity"/>
    <property type="evidence" value="ECO:0007669"/>
    <property type="project" value="UniProtKB-EC"/>
</dbReference>
<evidence type="ECO:0000256" key="4">
    <source>
        <dbReference type="ARBA" id="ARBA00022679"/>
    </source>
</evidence>
<dbReference type="EC" id="2.7.1.30" evidence="3"/>
<dbReference type="GO" id="GO:0006641">
    <property type="term" value="P:triglyceride metabolic process"/>
    <property type="evidence" value="ECO:0007669"/>
    <property type="project" value="TreeGrafter"/>
</dbReference>
<dbReference type="AlphaFoldDB" id="A0A8E0RS53"/>
<keyword evidence="7" id="KW-0319">Glycerol metabolism</keyword>
<dbReference type="InterPro" id="IPR018483">
    <property type="entry name" value="Carb_kinase_FGGY_CS"/>
</dbReference>
<evidence type="ECO:0000256" key="9">
    <source>
        <dbReference type="ARBA" id="ARBA00043149"/>
    </source>
</evidence>
<dbReference type="GO" id="GO:0005524">
    <property type="term" value="F:ATP binding"/>
    <property type="evidence" value="ECO:0007669"/>
    <property type="project" value="UniProtKB-KW"/>
</dbReference>
<gene>
    <name evidence="11" type="ORF">FBUS_09810</name>
</gene>
<evidence type="ECO:0000313" key="12">
    <source>
        <dbReference type="Proteomes" id="UP000728185"/>
    </source>
</evidence>
<organism evidence="11 12">
    <name type="scientific">Fasciolopsis buskii</name>
    <dbReference type="NCBI Taxonomy" id="27845"/>
    <lineage>
        <taxon>Eukaryota</taxon>
        <taxon>Metazoa</taxon>
        <taxon>Spiralia</taxon>
        <taxon>Lophotrochozoa</taxon>
        <taxon>Platyhelminthes</taxon>
        <taxon>Trematoda</taxon>
        <taxon>Digenea</taxon>
        <taxon>Plagiorchiida</taxon>
        <taxon>Echinostomata</taxon>
        <taxon>Echinostomatoidea</taxon>
        <taxon>Fasciolidae</taxon>
        <taxon>Fasciolopsis</taxon>
    </lineage>
</organism>
<sequence length="216" mass="24023">MSAEKQERLVVSIDQGTSSSRVVVFSARTGQVVACHQIPFTSSYPAPGWIEQNANQLYDTTLECLNECAKQIEDQGRDLKSIIALGVTNQRETTIVWDRETGKPLAPAIVWSDARTADLVKEFTSMTPNSNPNAFQAKTGLPIHSYFSALKLCWLLENHVDVAEANENGTLLAGTVDCWIIWRLTNGKCHVTDVTNASRTMLMNLHTLDWDPDLCR</sequence>
<keyword evidence="5" id="KW-0547">Nucleotide-binding</keyword>
<dbReference type="PANTHER" id="PTHR10196:SF69">
    <property type="entry name" value="GLYCEROL KINASE"/>
    <property type="match status" value="1"/>
</dbReference>
<evidence type="ECO:0000256" key="8">
    <source>
        <dbReference type="ARBA" id="ARBA00022840"/>
    </source>
</evidence>
<evidence type="ECO:0000256" key="2">
    <source>
        <dbReference type="ARBA" id="ARBA00009156"/>
    </source>
</evidence>
<dbReference type="GO" id="GO:0046167">
    <property type="term" value="P:glycerol-3-phosphate biosynthetic process"/>
    <property type="evidence" value="ECO:0007669"/>
    <property type="project" value="TreeGrafter"/>
</dbReference>
<feature type="domain" description="Carbohydrate kinase FGGY N-terminal" evidence="10">
    <location>
        <begin position="10"/>
        <end position="215"/>
    </location>
</feature>
<proteinExistence type="inferred from homology"/>
<evidence type="ECO:0000256" key="7">
    <source>
        <dbReference type="ARBA" id="ARBA00022798"/>
    </source>
</evidence>
<keyword evidence="4" id="KW-0808">Transferase</keyword>
<comment type="caution">
    <text evidence="11">The sequence shown here is derived from an EMBL/GenBank/DDBJ whole genome shotgun (WGS) entry which is preliminary data.</text>
</comment>
<accession>A0A8E0RS53</accession>
<dbReference type="EMBL" id="LUCM01009889">
    <property type="protein sequence ID" value="KAA0186208.1"/>
    <property type="molecule type" value="Genomic_DNA"/>
</dbReference>
<evidence type="ECO:0000256" key="3">
    <source>
        <dbReference type="ARBA" id="ARBA00012099"/>
    </source>
</evidence>
<dbReference type="PANTHER" id="PTHR10196">
    <property type="entry name" value="SUGAR KINASE"/>
    <property type="match status" value="1"/>
</dbReference>
<comment type="similarity">
    <text evidence="2">Belongs to the FGGY kinase family.</text>
</comment>
<dbReference type="OrthoDB" id="5422795at2759"/>
<dbReference type="FunFam" id="3.30.420.40:FF:000086">
    <property type="entry name" value="Glycerol kinase"/>
    <property type="match status" value="1"/>
</dbReference>
<evidence type="ECO:0000256" key="5">
    <source>
        <dbReference type="ARBA" id="ARBA00022741"/>
    </source>
</evidence>
<dbReference type="GO" id="GO:0019563">
    <property type="term" value="P:glycerol catabolic process"/>
    <property type="evidence" value="ECO:0007669"/>
    <property type="project" value="UniProtKB-UniPathway"/>
</dbReference>
<dbReference type="Gene3D" id="3.30.420.40">
    <property type="match status" value="1"/>
</dbReference>
<evidence type="ECO:0000259" key="10">
    <source>
        <dbReference type="Pfam" id="PF00370"/>
    </source>
</evidence>
<dbReference type="UniPathway" id="UPA00618">
    <property type="reaction ID" value="UER00672"/>
</dbReference>
<dbReference type="InterPro" id="IPR018484">
    <property type="entry name" value="FGGY_N"/>
</dbReference>
<keyword evidence="6 11" id="KW-0418">Kinase</keyword>
<keyword evidence="8" id="KW-0067">ATP-binding</keyword>
<evidence type="ECO:0000256" key="6">
    <source>
        <dbReference type="ARBA" id="ARBA00022777"/>
    </source>
</evidence>
<evidence type="ECO:0000256" key="1">
    <source>
        <dbReference type="ARBA" id="ARBA00005190"/>
    </source>
</evidence>
<dbReference type="GO" id="GO:0005739">
    <property type="term" value="C:mitochondrion"/>
    <property type="evidence" value="ECO:0007669"/>
    <property type="project" value="TreeGrafter"/>
</dbReference>